<comment type="caution">
    <text evidence="7">The sequence shown here is derived from an EMBL/GenBank/DDBJ whole genome shotgun (WGS) entry which is preliminary data.</text>
</comment>
<feature type="transmembrane region" description="Helical" evidence="6">
    <location>
        <begin position="323"/>
        <end position="342"/>
    </location>
</feature>
<feature type="transmembrane region" description="Helical" evidence="6">
    <location>
        <begin position="234"/>
        <end position="254"/>
    </location>
</feature>
<reference evidence="7 8" key="1">
    <citation type="submission" date="2021-03" db="EMBL/GenBank/DDBJ databases">
        <title>Genomic Encyclopedia of Type Strains, Phase IV (KMG-IV): sequencing the most valuable type-strain genomes for metagenomic binning, comparative biology and taxonomic classification.</title>
        <authorList>
            <person name="Goeker M."/>
        </authorList>
    </citation>
    <scope>NUCLEOTIDE SEQUENCE [LARGE SCALE GENOMIC DNA]</scope>
    <source>
        <strain evidence="7 8">DSM 3984</strain>
    </source>
</reference>
<feature type="transmembrane region" description="Helical" evidence="6">
    <location>
        <begin position="50"/>
        <end position="71"/>
    </location>
</feature>
<feature type="transmembrane region" description="Helical" evidence="6">
    <location>
        <begin position="184"/>
        <end position="206"/>
    </location>
</feature>
<feature type="transmembrane region" description="Helical" evidence="6">
    <location>
        <begin position="92"/>
        <end position="111"/>
    </location>
</feature>
<evidence type="ECO:0000256" key="6">
    <source>
        <dbReference type="SAM" id="Phobius"/>
    </source>
</evidence>
<feature type="transmembrane region" description="Helical" evidence="6">
    <location>
        <begin position="386"/>
        <end position="407"/>
    </location>
</feature>
<evidence type="ECO:0000313" key="7">
    <source>
        <dbReference type="EMBL" id="MBP1888973.1"/>
    </source>
</evidence>
<feature type="transmembrane region" description="Helical" evidence="6">
    <location>
        <begin position="454"/>
        <end position="472"/>
    </location>
</feature>
<dbReference type="PANTHER" id="PTHR30250:SF21">
    <property type="entry name" value="LIPID II FLIPPASE MURJ"/>
    <property type="match status" value="1"/>
</dbReference>
<protein>
    <submittedName>
        <fullName evidence="7">Stage V sporulation protein B</fullName>
    </submittedName>
</protein>
<evidence type="ECO:0000256" key="4">
    <source>
        <dbReference type="ARBA" id="ARBA00022989"/>
    </source>
</evidence>
<dbReference type="InterPro" id="IPR050833">
    <property type="entry name" value="Poly_Biosynth_Transport"/>
</dbReference>
<keyword evidence="8" id="KW-1185">Reference proteome</keyword>
<evidence type="ECO:0000256" key="1">
    <source>
        <dbReference type="ARBA" id="ARBA00004651"/>
    </source>
</evidence>
<feature type="transmembrane region" description="Helical" evidence="6">
    <location>
        <begin position="484"/>
        <end position="508"/>
    </location>
</feature>
<evidence type="ECO:0000256" key="3">
    <source>
        <dbReference type="ARBA" id="ARBA00022692"/>
    </source>
</evidence>
<proteinExistence type="predicted"/>
<keyword evidence="2" id="KW-1003">Cell membrane</keyword>
<feature type="transmembrane region" description="Helical" evidence="6">
    <location>
        <begin position="413"/>
        <end position="433"/>
    </location>
</feature>
<name>A0ABS4EY99_9CLOT</name>
<dbReference type="Proteomes" id="UP000783390">
    <property type="component" value="Unassembled WGS sequence"/>
</dbReference>
<gene>
    <name evidence="7" type="ORF">J2Z53_000552</name>
</gene>
<dbReference type="PIRSF" id="PIRSF038958">
    <property type="entry name" value="PG_synth_SpoVB"/>
    <property type="match status" value="1"/>
</dbReference>
<evidence type="ECO:0000313" key="8">
    <source>
        <dbReference type="Proteomes" id="UP000783390"/>
    </source>
</evidence>
<dbReference type="CDD" id="cd13124">
    <property type="entry name" value="MATE_SpoVB_like"/>
    <property type="match status" value="1"/>
</dbReference>
<dbReference type="InterPro" id="IPR002797">
    <property type="entry name" value="Polysacc_synth"/>
</dbReference>
<feature type="transmembrane region" description="Helical" evidence="6">
    <location>
        <begin position="117"/>
        <end position="140"/>
    </location>
</feature>
<dbReference type="InterPro" id="IPR024923">
    <property type="entry name" value="PG_synth_SpoVB"/>
</dbReference>
<dbReference type="EMBL" id="JAGGJZ010000001">
    <property type="protein sequence ID" value="MBP1888973.1"/>
    <property type="molecule type" value="Genomic_DNA"/>
</dbReference>
<evidence type="ECO:0000256" key="5">
    <source>
        <dbReference type="ARBA" id="ARBA00023136"/>
    </source>
</evidence>
<feature type="transmembrane region" description="Helical" evidence="6">
    <location>
        <begin position="12"/>
        <end position="30"/>
    </location>
</feature>
<keyword evidence="5 6" id="KW-0472">Membrane</keyword>
<sequence length="540" mass="59759">MREESSSTRGFMILSFAGIFAKVLSAFYVPLLNRIIGVEGVGMYARSYDIFMFVYAITSMGCQPAVAKVVAELKALGNERDTIKALKISRKVYGLIGGSLTIILLLFAYPIAKIGEIQNSTFAIMFLAPSILLTAILSAYRGYFQGKNEMSGIAISQILEQLLNVFVSLLFAFLLYHISPPMGAAGGTIGTSVGAVFAIFYLVYIYDKRKFEEEALNSSKTGRRITSKAILRKLVRYAFPITLSAGIQNFGGMVDMMNVSRRLIHAGFTNSQSEIFYGLLNNYKVLIGVPLIIVTALTTIVLPAVSKASALKDRKSIRRSANFAFRITFAITIPSAVGLTVLNKDIYTLLYQSDRGAYIMEYGAFILVLTAIAQLQSVILQGISQFYPMIISFSIGIFLKIVANFILVGIPSINILGVLIGNFLCYFVPILINHRILTRSIRYKVPMLKNCVKPILASICMAIVIFILKQPINVLGGFLGSSRIVMYLYTVIYTLVLVAIGGFVYLYIMILLGGIRKLDIESISPRVYTMLPKFMRRKLM</sequence>
<keyword evidence="4 6" id="KW-1133">Transmembrane helix</keyword>
<feature type="transmembrane region" description="Helical" evidence="6">
    <location>
        <begin position="362"/>
        <end position="379"/>
    </location>
</feature>
<dbReference type="Pfam" id="PF01943">
    <property type="entry name" value="Polysacc_synt"/>
    <property type="match status" value="1"/>
</dbReference>
<dbReference type="PANTHER" id="PTHR30250">
    <property type="entry name" value="PST FAMILY PREDICTED COLANIC ACID TRANSPORTER"/>
    <property type="match status" value="1"/>
</dbReference>
<dbReference type="RefSeq" id="WP_209795687.1">
    <property type="nucleotide sequence ID" value="NZ_JAGGJZ010000001.1"/>
</dbReference>
<evidence type="ECO:0000256" key="2">
    <source>
        <dbReference type="ARBA" id="ARBA00022475"/>
    </source>
</evidence>
<accession>A0ABS4EY99</accession>
<feature type="transmembrane region" description="Helical" evidence="6">
    <location>
        <begin position="283"/>
        <end position="302"/>
    </location>
</feature>
<organism evidence="7 8">
    <name type="scientific">Clostridium moniliforme</name>
    <dbReference type="NCBI Taxonomy" id="39489"/>
    <lineage>
        <taxon>Bacteria</taxon>
        <taxon>Bacillati</taxon>
        <taxon>Bacillota</taxon>
        <taxon>Clostridia</taxon>
        <taxon>Eubacteriales</taxon>
        <taxon>Clostridiaceae</taxon>
        <taxon>Clostridium</taxon>
    </lineage>
</organism>
<comment type="subcellular location">
    <subcellularLocation>
        <location evidence="1">Cell membrane</location>
        <topology evidence="1">Multi-pass membrane protein</topology>
    </subcellularLocation>
</comment>
<keyword evidence="3 6" id="KW-0812">Transmembrane</keyword>
<feature type="transmembrane region" description="Helical" evidence="6">
    <location>
        <begin position="161"/>
        <end position="178"/>
    </location>
</feature>